<dbReference type="PANTHER" id="PTHR30055">
    <property type="entry name" value="HTH-TYPE TRANSCRIPTIONAL REGULATOR RUTR"/>
    <property type="match status" value="1"/>
</dbReference>
<keyword evidence="3" id="KW-0804">Transcription</keyword>
<evidence type="ECO:0000256" key="4">
    <source>
        <dbReference type="PROSITE-ProRule" id="PRU00335"/>
    </source>
</evidence>
<evidence type="ECO:0000259" key="5">
    <source>
        <dbReference type="PROSITE" id="PS50977"/>
    </source>
</evidence>
<feature type="domain" description="HTH tetR-type" evidence="5">
    <location>
        <begin position="13"/>
        <end position="72"/>
    </location>
</feature>
<name>A0ABW0X802_9ACTN</name>
<dbReference type="InterPro" id="IPR001647">
    <property type="entry name" value="HTH_TetR"/>
</dbReference>
<sequence>MTTVIGGDRADARRNRAKVLAAAVEAMAEQGFDVPLGEVARRAGLGAGTVYRHFPSKQALLEAVFAQHLDDLVAAGERRTARYAPTEAFFGFVQDVIELSSRRGQICEVVAADDASWPRPVLTASLLRFRQVLTALLHAAQRAGGVRADLVPDDVIALGVGCVSMLTTRRDRPAGLTLVRLTLDGLRTPVSVTEHPAFRDRPGAAHCEECGAALTIHPTGRPVRYCGPTCRQRARRRRLADYPR</sequence>
<dbReference type="Pfam" id="PF21597">
    <property type="entry name" value="TetR_C_43"/>
    <property type="match status" value="1"/>
</dbReference>
<dbReference type="PANTHER" id="PTHR30055:SF234">
    <property type="entry name" value="HTH-TYPE TRANSCRIPTIONAL REGULATOR BETI"/>
    <property type="match status" value="1"/>
</dbReference>
<dbReference type="Proteomes" id="UP001595975">
    <property type="component" value="Unassembled WGS sequence"/>
</dbReference>
<dbReference type="PROSITE" id="PS50977">
    <property type="entry name" value="HTH_TETR_2"/>
    <property type="match status" value="1"/>
</dbReference>
<dbReference type="InterPro" id="IPR050109">
    <property type="entry name" value="HTH-type_TetR-like_transc_reg"/>
</dbReference>
<gene>
    <name evidence="6" type="ORF">ACFP3U_19725</name>
</gene>
<evidence type="ECO:0000256" key="2">
    <source>
        <dbReference type="ARBA" id="ARBA00023125"/>
    </source>
</evidence>
<keyword evidence="7" id="KW-1185">Reference proteome</keyword>
<dbReference type="SUPFAM" id="SSF46689">
    <property type="entry name" value="Homeodomain-like"/>
    <property type="match status" value="1"/>
</dbReference>
<evidence type="ECO:0000256" key="1">
    <source>
        <dbReference type="ARBA" id="ARBA00023015"/>
    </source>
</evidence>
<protein>
    <submittedName>
        <fullName evidence="6">TetR/AcrR family transcriptional regulator</fullName>
    </submittedName>
</protein>
<reference evidence="7" key="1">
    <citation type="journal article" date="2019" name="Int. J. Syst. Evol. Microbiol.">
        <title>The Global Catalogue of Microorganisms (GCM) 10K type strain sequencing project: providing services to taxonomists for standard genome sequencing and annotation.</title>
        <authorList>
            <consortium name="The Broad Institute Genomics Platform"/>
            <consortium name="The Broad Institute Genome Sequencing Center for Infectious Disease"/>
            <person name="Wu L."/>
            <person name="Ma J."/>
        </authorList>
    </citation>
    <scope>NUCLEOTIDE SEQUENCE [LARGE SCALE GENOMIC DNA]</scope>
    <source>
        <strain evidence="7">CGMCC 4.1437</strain>
    </source>
</reference>
<dbReference type="InterPro" id="IPR036271">
    <property type="entry name" value="Tet_transcr_reg_TetR-rel_C_sf"/>
</dbReference>
<evidence type="ECO:0000256" key="3">
    <source>
        <dbReference type="ARBA" id="ARBA00023163"/>
    </source>
</evidence>
<dbReference type="Pfam" id="PF00440">
    <property type="entry name" value="TetR_N"/>
    <property type="match status" value="1"/>
</dbReference>
<dbReference type="InterPro" id="IPR009057">
    <property type="entry name" value="Homeodomain-like_sf"/>
</dbReference>
<proteinExistence type="predicted"/>
<dbReference type="EMBL" id="JBHSOF010000024">
    <property type="protein sequence ID" value="MFC5665204.1"/>
    <property type="molecule type" value="Genomic_DNA"/>
</dbReference>
<dbReference type="Gene3D" id="1.10.357.10">
    <property type="entry name" value="Tetracycline Repressor, domain 2"/>
    <property type="match status" value="1"/>
</dbReference>
<organism evidence="6 7">
    <name type="scientific">Kitasatospora misakiensis</name>
    <dbReference type="NCBI Taxonomy" id="67330"/>
    <lineage>
        <taxon>Bacteria</taxon>
        <taxon>Bacillati</taxon>
        <taxon>Actinomycetota</taxon>
        <taxon>Actinomycetes</taxon>
        <taxon>Kitasatosporales</taxon>
        <taxon>Streptomycetaceae</taxon>
        <taxon>Kitasatospora</taxon>
    </lineage>
</organism>
<keyword evidence="1" id="KW-0805">Transcription regulation</keyword>
<dbReference type="RefSeq" id="WP_380226889.1">
    <property type="nucleotide sequence ID" value="NZ_JBHSOF010000024.1"/>
</dbReference>
<evidence type="ECO:0000313" key="7">
    <source>
        <dbReference type="Proteomes" id="UP001595975"/>
    </source>
</evidence>
<comment type="caution">
    <text evidence="6">The sequence shown here is derived from an EMBL/GenBank/DDBJ whole genome shotgun (WGS) entry which is preliminary data.</text>
</comment>
<dbReference type="PRINTS" id="PR00455">
    <property type="entry name" value="HTHTETR"/>
</dbReference>
<evidence type="ECO:0000313" key="6">
    <source>
        <dbReference type="EMBL" id="MFC5665204.1"/>
    </source>
</evidence>
<accession>A0ABW0X802</accession>
<keyword evidence="2 4" id="KW-0238">DNA-binding</keyword>
<feature type="DNA-binding region" description="H-T-H motif" evidence="4">
    <location>
        <begin position="35"/>
        <end position="54"/>
    </location>
</feature>
<dbReference type="InterPro" id="IPR049445">
    <property type="entry name" value="TetR_SbtR-like_C"/>
</dbReference>
<dbReference type="SUPFAM" id="SSF48498">
    <property type="entry name" value="Tetracyclin repressor-like, C-terminal domain"/>
    <property type="match status" value="1"/>
</dbReference>